<evidence type="ECO:0000259" key="6">
    <source>
        <dbReference type="PROSITE" id="PS51898"/>
    </source>
</evidence>
<dbReference type="HOGENOM" id="CLU_027562_9_6_0"/>
<evidence type="ECO:0000256" key="4">
    <source>
        <dbReference type="ARBA" id="ARBA00023172"/>
    </source>
</evidence>
<dbReference type="InterPro" id="IPR004107">
    <property type="entry name" value="Integrase_SAM-like_N"/>
</dbReference>
<dbReference type="AlphaFoldDB" id="I0IJI2"/>
<dbReference type="GO" id="GO:0006310">
    <property type="term" value="P:DNA recombination"/>
    <property type="evidence" value="ECO:0007669"/>
    <property type="project" value="UniProtKB-KW"/>
</dbReference>
<dbReference type="KEGG" id="phm:PSMK_p00580"/>
<dbReference type="GO" id="GO:0003677">
    <property type="term" value="F:DNA binding"/>
    <property type="evidence" value="ECO:0007669"/>
    <property type="project" value="UniProtKB-UniRule"/>
</dbReference>
<dbReference type="InterPro" id="IPR044068">
    <property type="entry name" value="CB"/>
</dbReference>
<dbReference type="Pfam" id="PF02899">
    <property type="entry name" value="Phage_int_SAM_1"/>
    <property type="match status" value="1"/>
</dbReference>
<dbReference type="PANTHER" id="PTHR30349:SF81">
    <property type="entry name" value="TYROSINE RECOMBINASE XERC"/>
    <property type="match status" value="1"/>
</dbReference>
<dbReference type="Pfam" id="PF00589">
    <property type="entry name" value="Phage_integrase"/>
    <property type="match status" value="1"/>
</dbReference>
<accession>I0IJI2</accession>
<dbReference type="Gene3D" id="1.10.443.10">
    <property type="entry name" value="Intergrase catalytic core"/>
    <property type="match status" value="1"/>
</dbReference>
<dbReference type="PROSITE" id="PS51900">
    <property type="entry name" value="CB"/>
    <property type="match status" value="1"/>
</dbReference>
<name>I0IJI2_PHYMF</name>
<feature type="domain" description="Tyr recombinase" evidence="6">
    <location>
        <begin position="135"/>
        <end position="325"/>
    </location>
</feature>
<keyword evidence="9" id="KW-1185">Reference proteome</keyword>
<evidence type="ECO:0000256" key="5">
    <source>
        <dbReference type="PROSITE-ProRule" id="PRU01248"/>
    </source>
</evidence>
<proteinExistence type="predicted"/>
<dbReference type="InterPro" id="IPR002104">
    <property type="entry name" value="Integrase_catalytic"/>
</dbReference>
<feature type="domain" description="Core-binding (CB)" evidence="7">
    <location>
        <begin position="25"/>
        <end position="112"/>
    </location>
</feature>
<dbReference type="PATRIC" id="fig|1142394.8.peg.3372"/>
<dbReference type="GO" id="GO:0015074">
    <property type="term" value="P:DNA integration"/>
    <property type="evidence" value="ECO:0007669"/>
    <property type="project" value="UniProtKB-KW"/>
</dbReference>
<keyword evidence="2" id="KW-0229">DNA integration</keyword>
<evidence type="ECO:0000259" key="7">
    <source>
        <dbReference type="PROSITE" id="PS51900"/>
    </source>
</evidence>
<keyword evidence="3 5" id="KW-0238">DNA-binding</keyword>
<evidence type="ECO:0000256" key="1">
    <source>
        <dbReference type="ARBA" id="ARBA00022829"/>
    </source>
</evidence>
<evidence type="ECO:0000313" key="8">
    <source>
        <dbReference type="EMBL" id="BAM05420.1"/>
    </source>
</evidence>
<dbReference type="EMBL" id="AP012339">
    <property type="protein sequence ID" value="BAM05420.1"/>
    <property type="molecule type" value="Genomic_DNA"/>
</dbReference>
<geneLocation type="plasmid" evidence="8 9">
    <name>pPSMK1</name>
</geneLocation>
<keyword evidence="4" id="KW-0233">DNA recombination</keyword>
<dbReference type="InterPro" id="IPR050090">
    <property type="entry name" value="Tyrosine_recombinase_XerCD"/>
</dbReference>
<organism evidence="8 9">
    <name type="scientific">Phycisphaera mikurensis (strain NBRC 102666 / KCTC 22515 / FYK2301M01)</name>
    <dbReference type="NCBI Taxonomy" id="1142394"/>
    <lineage>
        <taxon>Bacteria</taxon>
        <taxon>Pseudomonadati</taxon>
        <taxon>Planctomycetota</taxon>
        <taxon>Phycisphaerae</taxon>
        <taxon>Phycisphaerales</taxon>
        <taxon>Phycisphaeraceae</taxon>
        <taxon>Phycisphaera</taxon>
    </lineage>
</organism>
<keyword evidence="1" id="KW-0159">Chromosome partition</keyword>
<dbReference type="PANTHER" id="PTHR30349">
    <property type="entry name" value="PHAGE INTEGRASE-RELATED"/>
    <property type="match status" value="1"/>
</dbReference>
<sequence>MMSQLTLADATPERRKLTAVEFSGLTEVPEAATWFANLDNENTRRAYQADVRDFMEFLGIREPEDLRAVTRAHVIAWRTSLTEAPEDGGRGLAPASVQRKLGAVSSLFEHLCDRNAVAGNPVRGVKRPSRDVQAGRTPALGDEEAQRLLDAPKGNGLKALRDRAILSCYLFHALRRSELASLTVGSITRRRGVPHLTVLGKGGKTRYVPAHQGTLAAIRAYLAEAGHGDDPAAPLFRPVVNPAGSPDRGISGDGIYVAVKKYAAEAGIEVEGLCLHALRATAATNALENGADLAAVQEWLGHASIETTRLYDHRHVRAHDSPTFSVRYGSAESS</sequence>
<dbReference type="Gene3D" id="1.10.150.130">
    <property type="match status" value="1"/>
</dbReference>
<dbReference type="GO" id="GO:0007059">
    <property type="term" value="P:chromosome segregation"/>
    <property type="evidence" value="ECO:0007669"/>
    <property type="project" value="UniProtKB-KW"/>
</dbReference>
<keyword evidence="8" id="KW-0614">Plasmid</keyword>
<dbReference type="InterPro" id="IPR013762">
    <property type="entry name" value="Integrase-like_cat_sf"/>
</dbReference>
<dbReference type="SUPFAM" id="SSF56349">
    <property type="entry name" value="DNA breaking-rejoining enzymes"/>
    <property type="match status" value="1"/>
</dbReference>
<protein>
    <submittedName>
        <fullName evidence="8">Putative tyrosine recombinase</fullName>
    </submittedName>
</protein>
<evidence type="ECO:0000256" key="3">
    <source>
        <dbReference type="ARBA" id="ARBA00023125"/>
    </source>
</evidence>
<dbReference type="InterPro" id="IPR011010">
    <property type="entry name" value="DNA_brk_join_enz"/>
</dbReference>
<dbReference type="PROSITE" id="PS51898">
    <property type="entry name" value="TYR_RECOMBINASE"/>
    <property type="match status" value="1"/>
</dbReference>
<dbReference type="RefSeq" id="WP_014438623.1">
    <property type="nucleotide sequence ID" value="NC_017081.1"/>
</dbReference>
<dbReference type="InterPro" id="IPR010998">
    <property type="entry name" value="Integrase_recombinase_N"/>
</dbReference>
<dbReference type="eggNOG" id="COG4974">
    <property type="taxonomic scope" value="Bacteria"/>
</dbReference>
<evidence type="ECO:0000256" key="2">
    <source>
        <dbReference type="ARBA" id="ARBA00022908"/>
    </source>
</evidence>
<evidence type="ECO:0000313" key="9">
    <source>
        <dbReference type="Proteomes" id="UP000007881"/>
    </source>
</evidence>
<reference evidence="8 9" key="1">
    <citation type="submission" date="2012-02" db="EMBL/GenBank/DDBJ databases">
        <title>Complete genome sequence of Phycisphaera mikurensis NBRC 102666.</title>
        <authorList>
            <person name="Ankai A."/>
            <person name="Hosoyama A."/>
            <person name="Terui Y."/>
            <person name="Sekine M."/>
            <person name="Fukai R."/>
            <person name="Kato Y."/>
            <person name="Nakamura S."/>
            <person name="Yamada-Narita S."/>
            <person name="Kawakoshi A."/>
            <person name="Fukunaga Y."/>
            <person name="Yamazaki S."/>
            <person name="Fujita N."/>
        </authorList>
    </citation>
    <scope>NUCLEOTIDE SEQUENCE [LARGE SCALE GENOMIC DNA]</scope>
    <source>
        <strain evidence="9">NBRC 102666 / KCTC 22515 / FYK2301M01</strain>
        <plasmid evidence="8 9">pPSMK1</plasmid>
    </source>
</reference>
<dbReference type="Proteomes" id="UP000007881">
    <property type="component" value="Plasmid pPSMK1"/>
</dbReference>
<gene>
    <name evidence="8" type="ordered locus">PSMK_p00580</name>
</gene>